<dbReference type="VEuPathDB" id="GiardiaDB:SS50377_26846"/>
<dbReference type="EMBL" id="KI545953">
    <property type="protein sequence ID" value="EST49314.1"/>
    <property type="molecule type" value="Genomic_DNA"/>
</dbReference>
<evidence type="ECO:0000313" key="3">
    <source>
        <dbReference type="Proteomes" id="UP000018208"/>
    </source>
</evidence>
<reference evidence="2" key="2">
    <citation type="submission" date="2020-12" db="EMBL/GenBank/DDBJ databases">
        <title>New Spironucleus salmonicida genome in near-complete chromosomes.</title>
        <authorList>
            <person name="Xu F."/>
            <person name="Kurt Z."/>
            <person name="Jimenez-Gonzalez A."/>
            <person name="Astvaldsson A."/>
            <person name="Andersson J.O."/>
            <person name="Svard S.G."/>
        </authorList>
    </citation>
    <scope>NUCLEOTIDE SEQUENCE</scope>
    <source>
        <strain evidence="2">ATCC 50377</strain>
    </source>
</reference>
<organism evidence="1">
    <name type="scientific">Spironucleus salmonicida</name>
    <dbReference type="NCBI Taxonomy" id="348837"/>
    <lineage>
        <taxon>Eukaryota</taxon>
        <taxon>Metamonada</taxon>
        <taxon>Diplomonadida</taxon>
        <taxon>Hexamitidae</taxon>
        <taxon>Hexamitinae</taxon>
        <taxon>Spironucleus</taxon>
    </lineage>
</organism>
<evidence type="ECO:0000313" key="2">
    <source>
        <dbReference type="EMBL" id="KAH0570566.1"/>
    </source>
</evidence>
<keyword evidence="3" id="KW-1185">Reference proteome</keyword>
<sequence length="235" mass="27904">MHKNRNINLEEVMMDKLVERRYQFLAQQPEDYGGTYEDVYRNSMFMTVPKQNQQVINQIENIKRKSIRIQPELKNASNFQIINFEPDYRVQNTKEIIVDQQHLQATFERLHVQRYKDIKEQCIEDHTFCTVCAIRHESGQHHQSSKIVQPKLSTQFNPVSSIHQVQQAVKTLMYEEPTTSVFSNLQKTRYQTIKYITKPSQNRPKRKLSNTVIYNTSQRSTQDEINKLLTQLVNK</sequence>
<dbReference type="AlphaFoldDB" id="V6M7A6"/>
<gene>
    <name evidence="1" type="ORF">SS50377_10539</name>
    <name evidence="2" type="ORF">SS50377_26846</name>
</gene>
<protein>
    <submittedName>
        <fullName evidence="1">Uncharacterized protein</fullName>
    </submittedName>
</protein>
<evidence type="ECO:0000313" key="1">
    <source>
        <dbReference type="EMBL" id="EST49314.1"/>
    </source>
</evidence>
<accession>V6M7A6</accession>
<dbReference type="Proteomes" id="UP000018208">
    <property type="component" value="Unassembled WGS sequence"/>
</dbReference>
<reference evidence="1 2" key="1">
    <citation type="journal article" date="2014" name="PLoS Genet.">
        <title>The Genome of Spironucleus salmonicida Highlights a Fish Pathogen Adapted to Fluctuating Environments.</title>
        <authorList>
            <person name="Xu F."/>
            <person name="Jerlstrom-Hultqvist J."/>
            <person name="Einarsson E."/>
            <person name="Astvaldsson A."/>
            <person name="Svard S.G."/>
            <person name="Andersson J.O."/>
        </authorList>
    </citation>
    <scope>NUCLEOTIDE SEQUENCE</scope>
    <source>
        <strain evidence="2">ATCC 50377</strain>
    </source>
</reference>
<dbReference type="EMBL" id="AUWU02000007">
    <property type="protein sequence ID" value="KAH0570566.1"/>
    <property type="molecule type" value="Genomic_DNA"/>
</dbReference>
<proteinExistence type="predicted"/>
<name>V6M7A6_9EUKA</name>